<feature type="chain" id="PRO_5032866321" description="AB hydrolase-1 domain-containing protein" evidence="1">
    <location>
        <begin position="29"/>
        <end position="156"/>
    </location>
</feature>
<sequence length="156" mass="17248">MAGAVEKAISAVSFLVFAFFDLLNGLFASSTDHGLKENTCAWKSPRWSDCGCGTCVSWQQWQEKGQETLHLVHREPTIATGQDNSRGPIDNVIFLHGFLSSSLLWAETVFPNISEEASRRTRMFAVDLLGFGSSAKTCRLLVHHRGSIGNDRENCD</sequence>
<dbReference type="PANTHER" id="PTHR43689:SF14">
    <property type="entry name" value="LYSOPHOSPHOLIPASE BODYGUARD 4-RELATED"/>
    <property type="match status" value="1"/>
</dbReference>
<dbReference type="Proteomes" id="UP000636800">
    <property type="component" value="Chromosome 6"/>
</dbReference>
<protein>
    <recommendedName>
        <fullName evidence="2">AB hydrolase-1 domain-containing protein</fullName>
    </recommendedName>
</protein>
<comment type="caution">
    <text evidence="3">The sequence shown here is derived from an EMBL/GenBank/DDBJ whole genome shotgun (WGS) entry which is preliminary data.</text>
</comment>
<reference evidence="3 4" key="1">
    <citation type="journal article" date="2020" name="Nat. Food">
        <title>A phased Vanilla planifolia genome enables genetic improvement of flavour and production.</title>
        <authorList>
            <person name="Hasing T."/>
            <person name="Tang H."/>
            <person name="Brym M."/>
            <person name="Khazi F."/>
            <person name="Huang T."/>
            <person name="Chambers A.H."/>
        </authorList>
    </citation>
    <scope>NUCLEOTIDE SEQUENCE [LARGE SCALE GENOMIC DNA]</scope>
    <source>
        <tissue evidence="3">Leaf</tissue>
    </source>
</reference>
<dbReference type="SUPFAM" id="SSF53474">
    <property type="entry name" value="alpha/beta-Hydrolases"/>
    <property type="match status" value="1"/>
</dbReference>
<name>A0A835R009_VANPL</name>
<dbReference type="InterPro" id="IPR000073">
    <property type="entry name" value="AB_hydrolase_1"/>
</dbReference>
<evidence type="ECO:0000259" key="2">
    <source>
        <dbReference type="Pfam" id="PF00561"/>
    </source>
</evidence>
<dbReference type="PANTHER" id="PTHR43689">
    <property type="entry name" value="HYDROLASE"/>
    <property type="match status" value="1"/>
</dbReference>
<evidence type="ECO:0000313" key="3">
    <source>
        <dbReference type="EMBL" id="KAG0477513.1"/>
    </source>
</evidence>
<dbReference type="EMBL" id="JADCNL010000006">
    <property type="protein sequence ID" value="KAG0477513.1"/>
    <property type="molecule type" value="Genomic_DNA"/>
</dbReference>
<accession>A0A835R009</accession>
<feature type="signal peptide" evidence="1">
    <location>
        <begin position="1"/>
        <end position="28"/>
    </location>
</feature>
<dbReference type="InterPro" id="IPR029058">
    <property type="entry name" value="AB_hydrolase_fold"/>
</dbReference>
<dbReference type="AlphaFoldDB" id="A0A835R009"/>
<keyword evidence="1" id="KW-0732">Signal</keyword>
<dbReference type="Gene3D" id="3.40.50.1820">
    <property type="entry name" value="alpha/beta hydrolase"/>
    <property type="match status" value="1"/>
</dbReference>
<organism evidence="3 4">
    <name type="scientific">Vanilla planifolia</name>
    <name type="common">Vanilla</name>
    <dbReference type="NCBI Taxonomy" id="51239"/>
    <lineage>
        <taxon>Eukaryota</taxon>
        <taxon>Viridiplantae</taxon>
        <taxon>Streptophyta</taxon>
        <taxon>Embryophyta</taxon>
        <taxon>Tracheophyta</taxon>
        <taxon>Spermatophyta</taxon>
        <taxon>Magnoliopsida</taxon>
        <taxon>Liliopsida</taxon>
        <taxon>Asparagales</taxon>
        <taxon>Orchidaceae</taxon>
        <taxon>Vanilloideae</taxon>
        <taxon>Vanilleae</taxon>
        <taxon>Vanilla</taxon>
    </lineage>
</organism>
<gene>
    <name evidence="3" type="ORF">HPP92_014354</name>
</gene>
<evidence type="ECO:0000313" key="4">
    <source>
        <dbReference type="Proteomes" id="UP000636800"/>
    </source>
</evidence>
<evidence type="ECO:0000256" key="1">
    <source>
        <dbReference type="SAM" id="SignalP"/>
    </source>
</evidence>
<dbReference type="Pfam" id="PF00561">
    <property type="entry name" value="Abhydrolase_1"/>
    <property type="match status" value="1"/>
</dbReference>
<proteinExistence type="predicted"/>
<feature type="domain" description="AB hydrolase-1" evidence="2">
    <location>
        <begin position="92"/>
        <end position="136"/>
    </location>
</feature>
<keyword evidence="4" id="KW-1185">Reference proteome</keyword>